<dbReference type="Proteomes" id="UP000033567">
    <property type="component" value="Unassembled WGS sequence"/>
</dbReference>
<sequence>MTTNTVNLKMSGKITYDDSISVDQAANIILLLNSEENEDNAETKMPVAIDSYRTSAYKNSGRIVTSAQDALNRSNAKTNPEKIVALGKYIMQDGGNSFTAQEIKSQFHRAREIAPKNFSRDLNCAIREGWIDEATPGNYYITNKINGIFDGNFKFPKAGSHVSRTRSANKATKEKPEVFSEIDEFSPQIEGIPDYAKMKTEADRVLWALYFAKNNNINGLKTSAIAWLTNELGNAVDSKNISRAARSHRAGNRINHSTNDKTLRITENGEAFLKEMTVEGV</sequence>
<dbReference type="PATRIC" id="fig|1684.5.peg.1466"/>
<proteinExistence type="predicted"/>
<comment type="caution">
    <text evidence="1">The sequence shown here is derived from an EMBL/GenBank/DDBJ whole genome shotgun (WGS) entry which is preliminary data.</text>
</comment>
<dbReference type="EMBL" id="JWMF01000007">
    <property type="protein sequence ID" value="KJY50693.1"/>
    <property type="molecule type" value="Genomic_DNA"/>
</dbReference>
<reference evidence="1 2" key="1">
    <citation type="submission" date="2014-12" db="EMBL/GenBank/DDBJ databases">
        <title>Comparative genomics of the lactic acid bacteria isolated from the honey bee gut.</title>
        <authorList>
            <person name="Ellegaard K.M."/>
            <person name="Tamarit D."/>
            <person name="Javelind E."/>
            <person name="Olofsson T."/>
            <person name="Andersson S.G."/>
            <person name="Vasquez A."/>
        </authorList>
    </citation>
    <scope>NUCLEOTIDE SEQUENCE [LARGE SCALE GENOMIC DNA]</scope>
    <source>
        <strain evidence="1 2">Bin7</strain>
    </source>
</reference>
<organism evidence="1 2">
    <name type="scientific">Bifidobacterium mellis</name>
    <dbReference type="NCBI Taxonomy" id="1293823"/>
    <lineage>
        <taxon>Bacteria</taxon>
        <taxon>Bacillati</taxon>
        <taxon>Actinomycetota</taxon>
        <taxon>Actinomycetes</taxon>
        <taxon>Bifidobacteriales</taxon>
        <taxon>Bifidobacteriaceae</taxon>
        <taxon>Bifidobacterium</taxon>
    </lineage>
</organism>
<accession>A0A0F4KXA5</accession>
<keyword evidence="2" id="KW-1185">Reference proteome</keyword>
<name>A0A0F4KXA5_9BIFI</name>
<evidence type="ECO:0000313" key="1">
    <source>
        <dbReference type="EMBL" id="KJY50693.1"/>
    </source>
</evidence>
<dbReference type="RefSeq" id="WP_045935788.1">
    <property type="nucleotide sequence ID" value="NZ_KQ033885.1"/>
</dbReference>
<dbReference type="AlphaFoldDB" id="A0A0F4KXA5"/>
<evidence type="ECO:0000313" key="2">
    <source>
        <dbReference type="Proteomes" id="UP000033567"/>
    </source>
</evidence>
<protein>
    <submittedName>
        <fullName evidence="1">Uncharacterized protein</fullName>
    </submittedName>
</protein>
<gene>
    <name evidence="1" type="ORF">JF70_13990</name>
</gene>